<dbReference type="STRING" id="933084.A0A067PGN0"/>
<feature type="chain" id="PRO_5001647496" evidence="1">
    <location>
        <begin position="17"/>
        <end position="205"/>
    </location>
</feature>
<proteinExistence type="predicted"/>
<dbReference type="Proteomes" id="UP000027265">
    <property type="component" value="Unassembled WGS sequence"/>
</dbReference>
<accession>A0A067PGN0</accession>
<keyword evidence="1" id="KW-0732">Signal</keyword>
<evidence type="ECO:0000313" key="2">
    <source>
        <dbReference type="EMBL" id="KDQ49641.1"/>
    </source>
</evidence>
<protein>
    <submittedName>
        <fullName evidence="2">Uncharacterized protein</fullName>
    </submittedName>
</protein>
<name>A0A067PGN0_9AGAM</name>
<dbReference type="AlphaFoldDB" id="A0A067PGN0"/>
<dbReference type="HOGENOM" id="CLU_066064_1_0_1"/>
<dbReference type="EMBL" id="KL197777">
    <property type="protein sequence ID" value="KDQ49641.1"/>
    <property type="molecule type" value="Genomic_DNA"/>
</dbReference>
<reference evidence="3" key="1">
    <citation type="journal article" date="2014" name="Proc. Natl. Acad. Sci. U.S.A.">
        <title>Extensive sampling of basidiomycete genomes demonstrates inadequacy of the white-rot/brown-rot paradigm for wood decay fungi.</title>
        <authorList>
            <person name="Riley R."/>
            <person name="Salamov A.A."/>
            <person name="Brown D.W."/>
            <person name="Nagy L.G."/>
            <person name="Floudas D."/>
            <person name="Held B.W."/>
            <person name="Levasseur A."/>
            <person name="Lombard V."/>
            <person name="Morin E."/>
            <person name="Otillar R."/>
            <person name="Lindquist E.A."/>
            <person name="Sun H."/>
            <person name="LaButti K.M."/>
            <person name="Schmutz J."/>
            <person name="Jabbour D."/>
            <person name="Luo H."/>
            <person name="Baker S.E."/>
            <person name="Pisabarro A.G."/>
            <person name="Walton J.D."/>
            <person name="Blanchette R.A."/>
            <person name="Henrissat B."/>
            <person name="Martin F."/>
            <person name="Cullen D."/>
            <person name="Hibbett D.S."/>
            <person name="Grigoriev I.V."/>
        </authorList>
    </citation>
    <scope>NUCLEOTIDE SEQUENCE [LARGE SCALE GENOMIC DNA]</scope>
    <source>
        <strain evidence="3">MUCL 33604</strain>
    </source>
</reference>
<evidence type="ECO:0000313" key="3">
    <source>
        <dbReference type="Proteomes" id="UP000027265"/>
    </source>
</evidence>
<sequence length="205" mass="22454">MRPLYLFALLVATVCASPIAETPEAEKRSITKYNGRIQIVATNGHPLGFVDNFTDSNGVSPSHHTDLRVTFNYTHGTPFTMVGTNFAVPSHIYLGAGTNHPGTLIPKDKNRNSIEFMRTPGMTPPNTPPASGAMGLMFETSIWTLDTHSKKLTPQWINPDHSKPTTLIAYSKTQNSIAFVGNLPTYNKQNPSSQAVEVGFYFVSN</sequence>
<feature type="signal peptide" evidence="1">
    <location>
        <begin position="1"/>
        <end position="16"/>
    </location>
</feature>
<organism evidence="2 3">
    <name type="scientific">Jaapia argillacea MUCL 33604</name>
    <dbReference type="NCBI Taxonomy" id="933084"/>
    <lineage>
        <taxon>Eukaryota</taxon>
        <taxon>Fungi</taxon>
        <taxon>Dikarya</taxon>
        <taxon>Basidiomycota</taxon>
        <taxon>Agaricomycotina</taxon>
        <taxon>Agaricomycetes</taxon>
        <taxon>Agaricomycetidae</taxon>
        <taxon>Jaapiales</taxon>
        <taxon>Jaapiaceae</taxon>
        <taxon>Jaapia</taxon>
    </lineage>
</organism>
<dbReference type="InParanoid" id="A0A067PGN0"/>
<gene>
    <name evidence="2" type="ORF">JAAARDRAFT_212106</name>
</gene>
<keyword evidence="3" id="KW-1185">Reference proteome</keyword>
<dbReference type="OrthoDB" id="3167181at2759"/>
<evidence type="ECO:0000256" key="1">
    <source>
        <dbReference type="SAM" id="SignalP"/>
    </source>
</evidence>